<comment type="similarity">
    <text evidence="2">Belongs to the hyi family.</text>
</comment>
<dbReference type="PANTHER" id="PTHR43489">
    <property type="entry name" value="ISOMERASE"/>
    <property type="match status" value="1"/>
</dbReference>
<dbReference type="EMBL" id="FQXB01000006">
    <property type="protein sequence ID" value="SHH36384.1"/>
    <property type="molecule type" value="Genomic_DNA"/>
</dbReference>
<dbReference type="InterPro" id="IPR036237">
    <property type="entry name" value="Xyl_isomerase-like_sf"/>
</dbReference>
<gene>
    <name evidence="5" type="ORF">SAMN05444003_2904</name>
</gene>
<organism evidence="5 6">
    <name type="scientific">Cognatiyoonia sediminum</name>
    <dbReference type="NCBI Taxonomy" id="1508389"/>
    <lineage>
        <taxon>Bacteria</taxon>
        <taxon>Pseudomonadati</taxon>
        <taxon>Pseudomonadota</taxon>
        <taxon>Alphaproteobacteria</taxon>
        <taxon>Rhodobacterales</taxon>
        <taxon>Paracoccaceae</taxon>
        <taxon>Cognatiyoonia</taxon>
    </lineage>
</organism>
<sequence length="250" mass="27591">MPRFSANLGLLWSDLPLPDAIRAAAQAGFDAVEFQWPYDYDPMVVRAALEETGLPLLSLNTERGSKSQGAFGTCAWRNVGNQSVELALSYARAVGAQAIHALPGITAGEEAWQAFEDTLRYACDISEDTTILIEPINPIDVPGYLLDRLVDAIELIERINHPRLKLMFDFYHIGRMHDDPIKQFQDALPHIGHIQFASVPDRGAPDHGALNFDDVFAAIDNAGWSNPIGAEYRPDGPTDATLDWLARHKS</sequence>
<dbReference type="SUPFAM" id="SSF51658">
    <property type="entry name" value="Xylose isomerase-like"/>
    <property type="match status" value="1"/>
</dbReference>
<feature type="active site" description="Proton donor/acceptor" evidence="3">
    <location>
        <position position="231"/>
    </location>
</feature>
<evidence type="ECO:0000256" key="3">
    <source>
        <dbReference type="PIRSR" id="PIRSR006241-50"/>
    </source>
</evidence>
<dbReference type="Pfam" id="PF01261">
    <property type="entry name" value="AP_endonuc_2"/>
    <property type="match status" value="1"/>
</dbReference>
<accession>A0A1M5SCX4</accession>
<protein>
    <submittedName>
        <fullName evidence="5">Hydroxypyruvate isomerase</fullName>
    </submittedName>
</protein>
<evidence type="ECO:0000313" key="5">
    <source>
        <dbReference type="EMBL" id="SHH36384.1"/>
    </source>
</evidence>
<evidence type="ECO:0000313" key="6">
    <source>
        <dbReference type="Proteomes" id="UP000184074"/>
    </source>
</evidence>
<reference evidence="5 6" key="1">
    <citation type="submission" date="2016-11" db="EMBL/GenBank/DDBJ databases">
        <authorList>
            <person name="Jaros S."/>
            <person name="Januszkiewicz K."/>
            <person name="Wedrychowicz H."/>
        </authorList>
    </citation>
    <scope>NUCLEOTIDE SEQUENCE [LARGE SCALE GENOMIC DNA]</scope>
    <source>
        <strain evidence="5 6">DSM 28715</strain>
    </source>
</reference>
<dbReference type="GO" id="GO:0046487">
    <property type="term" value="P:glyoxylate metabolic process"/>
    <property type="evidence" value="ECO:0007669"/>
    <property type="project" value="TreeGrafter"/>
</dbReference>
<keyword evidence="1 2" id="KW-0413">Isomerase</keyword>
<keyword evidence="6" id="KW-1185">Reference proteome</keyword>
<keyword evidence="5" id="KW-0670">Pyruvate</keyword>
<dbReference type="OrthoDB" id="9786584at2"/>
<dbReference type="InterPro" id="IPR013022">
    <property type="entry name" value="Xyl_isomerase-like_TIM-brl"/>
</dbReference>
<name>A0A1M5SCX4_9RHOB</name>
<dbReference type="AlphaFoldDB" id="A0A1M5SCX4"/>
<dbReference type="Proteomes" id="UP000184074">
    <property type="component" value="Unassembled WGS sequence"/>
</dbReference>
<dbReference type="InterPro" id="IPR050417">
    <property type="entry name" value="Sugar_Epim/Isomerase"/>
</dbReference>
<feature type="active site" description="Proton donor/acceptor" evidence="3">
    <location>
        <position position="134"/>
    </location>
</feature>
<dbReference type="InterPro" id="IPR026040">
    <property type="entry name" value="HyI-like"/>
</dbReference>
<dbReference type="PIRSF" id="PIRSF006241">
    <property type="entry name" value="HyI"/>
    <property type="match status" value="1"/>
</dbReference>
<dbReference type="Gene3D" id="3.20.20.150">
    <property type="entry name" value="Divalent-metal-dependent TIM barrel enzymes"/>
    <property type="match status" value="1"/>
</dbReference>
<dbReference type="RefSeq" id="WP_072902290.1">
    <property type="nucleotide sequence ID" value="NZ_FQXB01000006.1"/>
</dbReference>
<evidence type="ECO:0000256" key="2">
    <source>
        <dbReference type="PIRNR" id="PIRNR006241"/>
    </source>
</evidence>
<dbReference type="GO" id="GO:0008903">
    <property type="term" value="F:hydroxypyruvate isomerase activity"/>
    <property type="evidence" value="ECO:0007669"/>
    <property type="project" value="TreeGrafter"/>
</dbReference>
<dbReference type="STRING" id="1508389.SAMN05444003_2904"/>
<dbReference type="PANTHER" id="PTHR43489:SF6">
    <property type="entry name" value="HYDROXYPYRUVATE ISOMERASE-RELATED"/>
    <property type="match status" value="1"/>
</dbReference>
<evidence type="ECO:0000259" key="4">
    <source>
        <dbReference type="Pfam" id="PF01261"/>
    </source>
</evidence>
<proteinExistence type="inferred from homology"/>
<evidence type="ECO:0000256" key="1">
    <source>
        <dbReference type="ARBA" id="ARBA00023235"/>
    </source>
</evidence>
<feature type="domain" description="Xylose isomerase-like TIM barrel" evidence="4">
    <location>
        <begin position="21"/>
        <end position="247"/>
    </location>
</feature>